<feature type="domain" description="PAC" evidence="2">
    <location>
        <begin position="570"/>
        <end position="623"/>
    </location>
</feature>
<dbReference type="SMART" id="SM00052">
    <property type="entry name" value="EAL"/>
    <property type="match status" value="1"/>
</dbReference>
<dbReference type="Gene3D" id="3.30.450.40">
    <property type="match status" value="1"/>
</dbReference>
<dbReference type="InterPro" id="IPR001610">
    <property type="entry name" value="PAC"/>
</dbReference>
<feature type="domain" description="GGDEF" evidence="4">
    <location>
        <begin position="653"/>
        <end position="787"/>
    </location>
</feature>
<dbReference type="Pfam" id="PF00563">
    <property type="entry name" value="EAL"/>
    <property type="match status" value="1"/>
</dbReference>
<dbReference type="Pfam" id="PF13426">
    <property type="entry name" value="PAS_9"/>
    <property type="match status" value="2"/>
</dbReference>
<dbReference type="NCBIfam" id="TIGR00229">
    <property type="entry name" value="sensory_box"/>
    <property type="match status" value="2"/>
</dbReference>
<dbReference type="SUPFAM" id="SSF141868">
    <property type="entry name" value="EAL domain-like"/>
    <property type="match status" value="1"/>
</dbReference>
<sequence length="1042" mass="121951">MLSFLTCAHIKDSEKEQTFIKNFSCELENLLGEKIDLFIPENYIEEIKYLSENEVDIYFTDPFTAYQKFKEGFIPFKKKDETEEFFVLAGISDFDKDKVLTISTPYLKGYFILSMLLEELDLLKEHIIYTNSHEEAIEKVKENEADFALLYGSAVSKLINKDNQFKIIKKIKSPLNHYLMVKKELYIQYKARLKNLKYFQEVKPEEFLNELHVSLNPENISNVRQFYDIAKLVYENKYIGIMIYRDKILHINKLVEDITGFSLKELKELEIYQIIDDTENVKEKIKENIQRRVNGEFFSCVYPVVKLNTKNKSIRYVRAIDRTILYKNKYCGLFIFQDISKEIRYQKLYKVLRNINKVITTALTEEELYEAICDSLIKKLDIKSAFITDIDRKNNQLKIKYGCKESTEYLKDITSINERLSQKAYKEGKIIIVPYIEKSNTESIKSCAAIPLFKKGKIVSILNIYSNFPYFFDEETKNLLEEIQYDISFALGRIDAIRDSIILKQSIENSTEWLLMTDYTGKILYVNDFVLKLTGYKKEEILGETPRIFKSGYQSKQFYRELWDTILSGKEFNGIIVNRKKNGELFYLDMKIVPVELPGGIKRFVSIGRDITKEKLLSEENEMLRYYDILTGLYNYNGFVAQVEEYISNNPNKPAILFLLDIADFSYINKTYGMIFGDKILKKVADLLKGYIGEKCIIGKIGGDEFAIFCTEIKDKNDIFELTESIKNLFQTKNIKAGDISIKIQFHGGASVYPDDGKNFYTLHESASVALKEAKEEKKNQIKIFNLELGRKAKRYIKFEEIIEEAIERNLFVFHYQPYFDIKSNKIGGFEALVRIRYKNKLYYPVDFISILENSPHLEKFEKWAVKEAVSKIKKWRKPVHINLSDRSFRRSNFIKIIEKYTKELEQPLILEIIERIYIKDIKKSRETIEKLRKCQNINIAIDDFGTGHSTLAYLKDFDVDMLKIDMSFIKEITVNRKTKALVEGIVHLARSLGLKTVAEGVEITEQLHILEDIGVDYVQGFLLSKPLPEEEIDKKFFDKIG</sequence>
<dbReference type="SUPFAM" id="SSF55785">
    <property type="entry name" value="PYP-like sensor domain (PAS domain)"/>
    <property type="match status" value="2"/>
</dbReference>
<proteinExistence type="predicted"/>
<dbReference type="GO" id="GO:0071111">
    <property type="term" value="F:cyclic-guanylate-specific phosphodiesterase activity"/>
    <property type="evidence" value="ECO:0007669"/>
    <property type="project" value="InterPro"/>
</dbReference>
<dbReference type="InterPro" id="IPR029016">
    <property type="entry name" value="GAF-like_dom_sf"/>
</dbReference>
<evidence type="ECO:0000259" key="4">
    <source>
        <dbReference type="PROSITE" id="PS50887"/>
    </source>
</evidence>
<protein>
    <submittedName>
        <fullName evidence="5">PAS domain S-box-containing protein/diguanylate cyclase (GGDEF) domain-containing protein</fullName>
    </submittedName>
</protein>
<dbReference type="PROSITE" id="PS50113">
    <property type="entry name" value="PAC"/>
    <property type="match status" value="1"/>
</dbReference>
<dbReference type="InterPro" id="IPR000014">
    <property type="entry name" value="PAS"/>
</dbReference>
<dbReference type="InterPro" id="IPR000700">
    <property type="entry name" value="PAS-assoc_C"/>
</dbReference>
<dbReference type="Gene3D" id="3.30.450.20">
    <property type="entry name" value="PAS domain"/>
    <property type="match status" value="2"/>
</dbReference>
<dbReference type="SUPFAM" id="SSF53850">
    <property type="entry name" value="Periplasmic binding protein-like II"/>
    <property type="match status" value="1"/>
</dbReference>
<evidence type="ECO:0000259" key="3">
    <source>
        <dbReference type="PROSITE" id="PS50883"/>
    </source>
</evidence>
<dbReference type="InterPro" id="IPR001633">
    <property type="entry name" value="EAL_dom"/>
</dbReference>
<dbReference type="NCBIfam" id="TIGR00254">
    <property type="entry name" value="GGDEF"/>
    <property type="match status" value="1"/>
</dbReference>
<dbReference type="Pfam" id="PF13185">
    <property type="entry name" value="GAF_2"/>
    <property type="match status" value="1"/>
</dbReference>
<evidence type="ECO:0000259" key="2">
    <source>
        <dbReference type="PROSITE" id="PS50113"/>
    </source>
</evidence>
<dbReference type="RefSeq" id="WP_096999637.1">
    <property type="nucleotide sequence ID" value="NZ_OBEI01000001.1"/>
</dbReference>
<dbReference type="Proteomes" id="UP000219036">
    <property type="component" value="Unassembled WGS sequence"/>
</dbReference>
<dbReference type="InterPro" id="IPR043128">
    <property type="entry name" value="Rev_trsase/Diguanyl_cyclase"/>
</dbReference>
<dbReference type="Gene3D" id="3.20.20.450">
    <property type="entry name" value="EAL domain"/>
    <property type="match status" value="1"/>
</dbReference>
<feature type="domain" description="PAS" evidence="1">
    <location>
        <begin position="499"/>
        <end position="545"/>
    </location>
</feature>
<dbReference type="PANTHER" id="PTHR33121:SF71">
    <property type="entry name" value="OXYGEN SENSOR PROTEIN DOSP"/>
    <property type="match status" value="1"/>
</dbReference>
<dbReference type="CDD" id="cd00130">
    <property type="entry name" value="PAS"/>
    <property type="match status" value="1"/>
</dbReference>
<accession>A0A285N2N6</accession>
<dbReference type="SMART" id="SM00086">
    <property type="entry name" value="PAC"/>
    <property type="match status" value="1"/>
</dbReference>
<dbReference type="EMBL" id="OBEI01000001">
    <property type="protein sequence ID" value="SNZ03734.1"/>
    <property type="molecule type" value="Genomic_DNA"/>
</dbReference>
<dbReference type="AlphaFoldDB" id="A0A285N2N6"/>
<dbReference type="InterPro" id="IPR035919">
    <property type="entry name" value="EAL_sf"/>
</dbReference>
<dbReference type="SMART" id="SM00091">
    <property type="entry name" value="PAS"/>
    <property type="match status" value="2"/>
</dbReference>
<dbReference type="Pfam" id="PF00990">
    <property type="entry name" value="GGDEF"/>
    <property type="match status" value="1"/>
</dbReference>
<dbReference type="CDD" id="cd01949">
    <property type="entry name" value="GGDEF"/>
    <property type="match status" value="1"/>
</dbReference>
<reference evidence="6" key="1">
    <citation type="submission" date="2017-09" db="EMBL/GenBank/DDBJ databases">
        <authorList>
            <person name="Varghese N."/>
            <person name="Submissions S."/>
        </authorList>
    </citation>
    <scope>NUCLEOTIDE SEQUENCE [LARGE SCALE GENOMIC DNA]</scope>
    <source>
        <strain evidence="6">DSM 15103</strain>
    </source>
</reference>
<dbReference type="Gene3D" id="3.40.190.10">
    <property type="entry name" value="Periplasmic binding protein-like II"/>
    <property type="match status" value="1"/>
</dbReference>
<dbReference type="InterPro" id="IPR035965">
    <property type="entry name" value="PAS-like_dom_sf"/>
</dbReference>
<dbReference type="InterPro" id="IPR029787">
    <property type="entry name" value="Nucleotide_cyclase"/>
</dbReference>
<dbReference type="Pfam" id="PF12974">
    <property type="entry name" value="Phosphonate-bd"/>
    <property type="match status" value="1"/>
</dbReference>
<gene>
    <name evidence="5" type="ORF">SAMN06265182_0457</name>
</gene>
<dbReference type="PROSITE" id="PS50883">
    <property type="entry name" value="EAL"/>
    <property type="match status" value="1"/>
</dbReference>
<dbReference type="InterPro" id="IPR000160">
    <property type="entry name" value="GGDEF_dom"/>
</dbReference>
<feature type="domain" description="EAL" evidence="3">
    <location>
        <begin position="796"/>
        <end position="1041"/>
    </location>
</feature>
<dbReference type="PROSITE" id="PS50887">
    <property type="entry name" value="GGDEF"/>
    <property type="match status" value="1"/>
</dbReference>
<evidence type="ECO:0000313" key="6">
    <source>
        <dbReference type="Proteomes" id="UP000219036"/>
    </source>
</evidence>
<name>A0A285N2N6_9AQUI</name>
<dbReference type="InterPro" id="IPR003018">
    <property type="entry name" value="GAF"/>
</dbReference>
<dbReference type="SUPFAM" id="SSF55781">
    <property type="entry name" value="GAF domain-like"/>
    <property type="match status" value="1"/>
</dbReference>
<organism evidence="5 6">
    <name type="scientific">Persephonella hydrogeniphila</name>
    <dbReference type="NCBI Taxonomy" id="198703"/>
    <lineage>
        <taxon>Bacteria</taxon>
        <taxon>Pseudomonadati</taxon>
        <taxon>Aquificota</taxon>
        <taxon>Aquificia</taxon>
        <taxon>Aquificales</taxon>
        <taxon>Hydrogenothermaceae</taxon>
        <taxon>Persephonella</taxon>
    </lineage>
</organism>
<evidence type="ECO:0000313" key="5">
    <source>
        <dbReference type="EMBL" id="SNZ03734.1"/>
    </source>
</evidence>
<keyword evidence="6" id="KW-1185">Reference proteome</keyword>
<dbReference type="OrthoDB" id="9762141at2"/>
<dbReference type="SMART" id="SM00267">
    <property type="entry name" value="GGDEF"/>
    <property type="match status" value="1"/>
</dbReference>
<evidence type="ECO:0000259" key="1">
    <source>
        <dbReference type="PROSITE" id="PS50112"/>
    </source>
</evidence>
<dbReference type="CDD" id="cd01948">
    <property type="entry name" value="EAL"/>
    <property type="match status" value="1"/>
</dbReference>
<dbReference type="SUPFAM" id="SSF55073">
    <property type="entry name" value="Nucleotide cyclase"/>
    <property type="match status" value="1"/>
</dbReference>
<dbReference type="PANTHER" id="PTHR33121">
    <property type="entry name" value="CYCLIC DI-GMP PHOSPHODIESTERASE PDEF"/>
    <property type="match status" value="1"/>
</dbReference>
<dbReference type="Gene3D" id="3.30.70.270">
    <property type="match status" value="1"/>
</dbReference>
<dbReference type="PROSITE" id="PS50112">
    <property type="entry name" value="PAS"/>
    <property type="match status" value="1"/>
</dbReference>
<dbReference type="InterPro" id="IPR050706">
    <property type="entry name" value="Cyclic-di-GMP_PDE-like"/>
</dbReference>